<dbReference type="Proteomes" id="UP000410984">
    <property type="component" value="Unassembled WGS sequence"/>
</dbReference>
<evidence type="ECO:0000259" key="1">
    <source>
        <dbReference type="Pfam" id="PF13936"/>
    </source>
</evidence>
<evidence type="ECO:0000313" key="2">
    <source>
        <dbReference type="EMBL" id="VUD71814.1"/>
    </source>
</evidence>
<reference evidence="2 3" key="1">
    <citation type="submission" date="2019-06" db="EMBL/GenBank/DDBJ databases">
        <authorList>
            <person name="Rodrigo-Torres L."/>
            <person name="Arahal R. D."/>
            <person name="Lucena T."/>
        </authorList>
    </citation>
    <scope>NUCLEOTIDE SEQUENCE [LARGE SCALE GENOMIC DNA]</scope>
    <source>
        <strain evidence="2 3">SB0023/3</strain>
    </source>
</reference>
<dbReference type="OrthoDB" id="7865857at2"/>
<accession>A0A509EE10</accession>
<dbReference type="EMBL" id="CABFPH010000029">
    <property type="protein sequence ID" value="VUD71814.1"/>
    <property type="molecule type" value="Genomic_DNA"/>
</dbReference>
<evidence type="ECO:0000313" key="3">
    <source>
        <dbReference type="Proteomes" id="UP000410984"/>
    </source>
</evidence>
<keyword evidence="3" id="KW-1185">Reference proteome</keyword>
<organism evidence="2 3">
    <name type="scientific">Methylobacterium symbioticum</name>
    <dbReference type="NCBI Taxonomy" id="2584084"/>
    <lineage>
        <taxon>Bacteria</taxon>
        <taxon>Pseudomonadati</taxon>
        <taxon>Pseudomonadota</taxon>
        <taxon>Alphaproteobacteria</taxon>
        <taxon>Hyphomicrobiales</taxon>
        <taxon>Methylobacteriaceae</taxon>
        <taxon>Methylobacterium</taxon>
    </lineage>
</organism>
<gene>
    <name evidence="2" type="ORF">MET9862_02402</name>
</gene>
<protein>
    <recommendedName>
        <fullName evidence="1">Transposase IS30-like HTH domain-containing protein</fullName>
    </recommendedName>
</protein>
<feature type="domain" description="Transposase IS30-like HTH" evidence="1">
    <location>
        <begin position="4"/>
        <end position="39"/>
    </location>
</feature>
<sequence>MPARRLTPEQCEQIAALRETGMSYGRIARKFGCSESTVYWKCLALGAEPPSPQPLTARALGPAVAIRNGREIRRFTAEDDAKLLAMEAEGKRIADMARALGRQSNSVRARLMTLARHEARAEAA</sequence>
<name>A0A509EE10_9HYPH</name>
<dbReference type="InterPro" id="IPR009057">
    <property type="entry name" value="Homeodomain-like_sf"/>
</dbReference>
<dbReference type="AlphaFoldDB" id="A0A509EE10"/>
<proteinExistence type="predicted"/>
<dbReference type="SUPFAM" id="SSF46689">
    <property type="entry name" value="Homeodomain-like"/>
    <property type="match status" value="1"/>
</dbReference>
<dbReference type="Pfam" id="PF13936">
    <property type="entry name" value="HTH_38"/>
    <property type="match status" value="1"/>
</dbReference>
<dbReference type="RefSeq" id="WP_142583194.1">
    <property type="nucleotide sequence ID" value="NZ_CABFPH010000029.1"/>
</dbReference>
<dbReference type="InterPro" id="IPR025246">
    <property type="entry name" value="IS30-like_HTH"/>
</dbReference>
<dbReference type="Gene3D" id="1.10.10.60">
    <property type="entry name" value="Homeodomain-like"/>
    <property type="match status" value="1"/>
</dbReference>